<proteinExistence type="predicted"/>
<feature type="transmembrane region" description="Helical" evidence="1">
    <location>
        <begin position="12"/>
        <end position="33"/>
    </location>
</feature>
<organism evidence="2 3">
    <name type="scientific">Thalassolituus pacificus</name>
    <dbReference type="NCBI Taxonomy" id="2975440"/>
    <lineage>
        <taxon>Bacteria</taxon>
        <taxon>Pseudomonadati</taxon>
        <taxon>Pseudomonadota</taxon>
        <taxon>Gammaproteobacteria</taxon>
        <taxon>Oceanospirillales</taxon>
        <taxon>Oceanospirillaceae</taxon>
        <taxon>Thalassolituus</taxon>
    </lineage>
</organism>
<dbReference type="AlphaFoldDB" id="A0A9X3AI99"/>
<keyword evidence="1" id="KW-1133">Transmembrane helix</keyword>
<name>A0A9X3AI99_9GAMM</name>
<dbReference type="Proteomes" id="UP001147830">
    <property type="component" value="Unassembled WGS sequence"/>
</dbReference>
<dbReference type="RefSeq" id="WP_260977053.1">
    <property type="nucleotide sequence ID" value="NZ_JAOANI010000022.1"/>
</dbReference>
<keyword evidence="1" id="KW-0812">Transmembrane</keyword>
<feature type="transmembrane region" description="Helical" evidence="1">
    <location>
        <begin position="39"/>
        <end position="58"/>
    </location>
</feature>
<keyword evidence="3" id="KW-1185">Reference proteome</keyword>
<accession>A0A9X3AI99</accession>
<protein>
    <submittedName>
        <fullName evidence="2">Uncharacterized protein</fullName>
    </submittedName>
</protein>
<reference evidence="2" key="1">
    <citation type="journal article" date="2022" name="Front. Microbiol.">
        <title>Genome-based taxonomic rearrangement of Oceanobacter-related bacteria including the description of Thalassolituus hydrocarbonoclasticus sp. nov. and Thalassolituus pacificus sp. nov. and emended description of the genus Thalassolituus.</title>
        <authorList>
            <person name="Dong C."/>
            <person name="Wei L."/>
            <person name="Wang J."/>
            <person name="Lai Q."/>
            <person name="Huang Z."/>
            <person name="Shao Z."/>
        </authorList>
    </citation>
    <scope>NUCLEOTIDE SEQUENCE</scope>
    <source>
        <strain evidence="2">59MF3M-4</strain>
    </source>
</reference>
<comment type="caution">
    <text evidence="2">The sequence shown here is derived from an EMBL/GenBank/DDBJ whole genome shotgun (WGS) entry which is preliminary data.</text>
</comment>
<evidence type="ECO:0000313" key="3">
    <source>
        <dbReference type="Proteomes" id="UP001147830"/>
    </source>
</evidence>
<evidence type="ECO:0000313" key="2">
    <source>
        <dbReference type="EMBL" id="MCT7360212.1"/>
    </source>
</evidence>
<gene>
    <name evidence="2" type="ORF">NYR02_14415</name>
</gene>
<keyword evidence="1" id="KW-0472">Membrane</keyword>
<dbReference type="EMBL" id="JAOANI010000022">
    <property type="protein sequence ID" value="MCT7360212.1"/>
    <property type="molecule type" value="Genomic_DNA"/>
</dbReference>
<reference evidence="2" key="2">
    <citation type="submission" date="2022-08" db="EMBL/GenBank/DDBJ databases">
        <authorList>
            <person name="Dong C."/>
        </authorList>
    </citation>
    <scope>NUCLEOTIDE SEQUENCE</scope>
    <source>
        <strain evidence="2">59MF3M-4</strain>
    </source>
</reference>
<sequence length="87" mass="9971">MDEVRARYHRLKWLLVSAQLIWLAFCLLLSLIIDPGISVPAIWAAVGFLIALAVEVMAGRLCCPKCRQPLGLRVYRWILIFRCRNCS</sequence>
<evidence type="ECO:0000256" key="1">
    <source>
        <dbReference type="SAM" id="Phobius"/>
    </source>
</evidence>